<name>A0A1R0GP18_9FUNG</name>
<gene>
    <name evidence="2" type="ORF">AYI68_g7011</name>
    <name evidence="1" type="ORF">AYI68_g7325</name>
</gene>
<organism evidence="1 3">
    <name type="scientific">Smittium mucronatum</name>
    <dbReference type="NCBI Taxonomy" id="133383"/>
    <lineage>
        <taxon>Eukaryota</taxon>
        <taxon>Fungi</taxon>
        <taxon>Fungi incertae sedis</taxon>
        <taxon>Zoopagomycota</taxon>
        <taxon>Kickxellomycotina</taxon>
        <taxon>Harpellomycetes</taxon>
        <taxon>Harpellales</taxon>
        <taxon>Legeriomycetaceae</taxon>
        <taxon>Smittium</taxon>
    </lineage>
</organism>
<dbReference type="Proteomes" id="UP000187455">
    <property type="component" value="Unassembled WGS sequence"/>
</dbReference>
<evidence type="ECO:0000313" key="2">
    <source>
        <dbReference type="EMBL" id="OLY78930.1"/>
    </source>
</evidence>
<dbReference type="EMBL" id="LSSL01005934">
    <property type="protein sequence ID" value="OLY78618.1"/>
    <property type="molecule type" value="Genomic_DNA"/>
</dbReference>
<dbReference type="AlphaFoldDB" id="A0A1R0GP18"/>
<evidence type="ECO:0000313" key="3">
    <source>
        <dbReference type="Proteomes" id="UP000187455"/>
    </source>
</evidence>
<sequence>MHPRRHMRKMDPVAHVVLTEEVVSLLAKNAIEEISGDTSCPYFGTSNSQEDIRIEELFTVESEVLDFDTPAEFMECAVISARVSRDGSLYWCQRHSLGDNCGLT</sequence>
<dbReference type="EMBL" id="LSSL01005263">
    <property type="protein sequence ID" value="OLY78930.1"/>
    <property type="molecule type" value="Genomic_DNA"/>
</dbReference>
<keyword evidence="3" id="KW-1185">Reference proteome</keyword>
<reference evidence="1 3" key="1">
    <citation type="journal article" date="2016" name="Mol. Biol. Evol.">
        <title>Genome-Wide Survey of Gut Fungi (Harpellales) Reveals the First Horizontally Transferred Ubiquitin Gene from a Mosquito Host.</title>
        <authorList>
            <person name="Wang Y."/>
            <person name="White M.M."/>
            <person name="Kvist S."/>
            <person name="Moncalvo J.M."/>
        </authorList>
    </citation>
    <scope>NUCLEOTIDE SEQUENCE [LARGE SCALE GENOMIC DNA]</scope>
    <source>
        <strain evidence="1 3">ALG-7-W6</strain>
    </source>
</reference>
<reference evidence="1" key="2">
    <citation type="submission" date="2017-01" db="EMBL/GenBank/DDBJ databases">
        <authorList>
            <person name="Mah S.A."/>
            <person name="Swanson W.J."/>
            <person name="Moy G.W."/>
            <person name="Vacquier V.D."/>
        </authorList>
    </citation>
    <scope>NUCLEOTIDE SEQUENCE</scope>
    <source>
        <strain evidence="1">ALG-7-W6</strain>
    </source>
</reference>
<accession>A0A1R0GP18</accession>
<protein>
    <submittedName>
        <fullName evidence="1">Uncharacterized protein</fullName>
    </submittedName>
</protein>
<comment type="caution">
    <text evidence="1">The sequence shown here is derived from an EMBL/GenBank/DDBJ whole genome shotgun (WGS) entry which is preliminary data.</text>
</comment>
<evidence type="ECO:0000313" key="1">
    <source>
        <dbReference type="EMBL" id="OLY78618.1"/>
    </source>
</evidence>
<proteinExistence type="predicted"/>